<feature type="transmembrane region" description="Helical" evidence="1">
    <location>
        <begin position="28"/>
        <end position="52"/>
    </location>
</feature>
<dbReference type="Proteomes" id="UP000070138">
    <property type="component" value="Unassembled WGS sequence"/>
</dbReference>
<feature type="transmembrane region" description="Helical" evidence="1">
    <location>
        <begin position="5"/>
        <end position="22"/>
    </location>
</feature>
<dbReference type="OrthoDB" id="1145018at2"/>
<dbReference type="AlphaFoldDB" id="A0A137RJX0"/>
<evidence type="ECO:0000313" key="3">
    <source>
        <dbReference type="Proteomes" id="UP000070138"/>
    </source>
</evidence>
<keyword evidence="1" id="KW-0472">Membrane</keyword>
<dbReference type="STRING" id="1548749.LS48_03470"/>
<proteinExistence type="predicted"/>
<reference evidence="2 3" key="2">
    <citation type="journal article" date="2016" name="Int. J. Syst. Evol. Microbiol.">
        <title>Vitellibacter aquimaris sp. nov., a marine bacterium isolated from seawater.</title>
        <authorList>
            <person name="Thevarajoo S."/>
            <person name="Selvaratnam C."/>
            <person name="Goh K.M."/>
            <person name="Hong K.W."/>
            <person name="Chan X.Y."/>
            <person name="Chan K.G."/>
            <person name="Chong C.S."/>
        </authorList>
    </citation>
    <scope>NUCLEOTIDE SEQUENCE [LARGE SCALE GENOMIC DNA]</scope>
    <source>
        <strain evidence="2 3">D-24</strain>
    </source>
</reference>
<keyword evidence="1" id="KW-0812">Transmembrane</keyword>
<dbReference type="EMBL" id="JRWG01000002">
    <property type="protein sequence ID" value="KXO00481.1"/>
    <property type="molecule type" value="Genomic_DNA"/>
</dbReference>
<dbReference type="RefSeq" id="WP_062620021.1">
    <property type="nucleotide sequence ID" value="NZ_JRWG01000002.1"/>
</dbReference>
<evidence type="ECO:0000256" key="1">
    <source>
        <dbReference type="SAM" id="Phobius"/>
    </source>
</evidence>
<keyword evidence="3" id="KW-1185">Reference proteome</keyword>
<name>A0A137RJX0_9FLAO</name>
<comment type="caution">
    <text evidence="2">The sequence shown here is derived from an EMBL/GenBank/DDBJ whole genome shotgun (WGS) entry which is preliminary data.</text>
</comment>
<evidence type="ECO:0000313" key="2">
    <source>
        <dbReference type="EMBL" id="KXO00481.1"/>
    </source>
</evidence>
<protein>
    <submittedName>
        <fullName evidence="2">Uncharacterized protein</fullName>
    </submittedName>
</protein>
<organism evidence="2 3">
    <name type="scientific">Aequorivita aquimaris</name>
    <dbReference type="NCBI Taxonomy" id="1548749"/>
    <lineage>
        <taxon>Bacteria</taxon>
        <taxon>Pseudomonadati</taxon>
        <taxon>Bacteroidota</taxon>
        <taxon>Flavobacteriia</taxon>
        <taxon>Flavobacteriales</taxon>
        <taxon>Flavobacteriaceae</taxon>
        <taxon>Aequorivita</taxon>
    </lineage>
</organism>
<accession>A0A137RJX0</accession>
<reference evidence="3" key="1">
    <citation type="submission" date="2014-10" db="EMBL/GenBank/DDBJ databases">
        <title>Genome sequencing of Vitellibacter sp. D-24.</title>
        <authorList>
            <person name="Thevarajoo S."/>
            <person name="Selvaratnam C."/>
            <person name="Goh K.M."/>
            <person name="Chong C.S."/>
        </authorList>
    </citation>
    <scope>NUCLEOTIDE SEQUENCE [LARGE SCALE GENOMIC DNA]</scope>
    <source>
        <strain evidence="3">D-24</strain>
    </source>
</reference>
<keyword evidence="1" id="KW-1133">Transmembrane helix</keyword>
<sequence>MKYIIGILFISVLIALGIGFYLKPDDEATGNLIIGLSLMIGFLVLMPLFIYYRWKNRSVKDYMLTKENIKKMQDYQKEKKI</sequence>
<gene>
    <name evidence="2" type="ORF">LS48_03470</name>
</gene>